<dbReference type="Proteomes" id="UP000583929">
    <property type="component" value="Unassembled WGS sequence"/>
</dbReference>
<protein>
    <submittedName>
        <fullName evidence="1">Uncharacterized protein</fullName>
    </submittedName>
</protein>
<proteinExistence type="predicted"/>
<evidence type="ECO:0000313" key="2">
    <source>
        <dbReference type="Proteomes" id="UP000583929"/>
    </source>
</evidence>
<name>A0A7J6HLJ1_CANSA</name>
<dbReference type="Gene3D" id="3.80.10.10">
    <property type="entry name" value="Ribonuclease Inhibitor"/>
    <property type="match status" value="2"/>
</dbReference>
<dbReference type="EMBL" id="JAATIQ010000037">
    <property type="protein sequence ID" value="KAF4396053.1"/>
    <property type="molecule type" value="Genomic_DNA"/>
</dbReference>
<gene>
    <name evidence="1" type="ORF">G4B88_020690</name>
</gene>
<keyword evidence="2" id="KW-1185">Reference proteome</keyword>
<dbReference type="AlphaFoldDB" id="A0A7J6HLJ1"/>
<dbReference type="InterPro" id="IPR001611">
    <property type="entry name" value="Leu-rich_rpt"/>
</dbReference>
<organism evidence="1 2">
    <name type="scientific">Cannabis sativa</name>
    <name type="common">Hemp</name>
    <name type="synonym">Marijuana</name>
    <dbReference type="NCBI Taxonomy" id="3483"/>
    <lineage>
        <taxon>Eukaryota</taxon>
        <taxon>Viridiplantae</taxon>
        <taxon>Streptophyta</taxon>
        <taxon>Embryophyta</taxon>
        <taxon>Tracheophyta</taxon>
        <taxon>Spermatophyta</taxon>
        <taxon>Magnoliopsida</taxon>
        <taxon>eudicotyledons</taxon>
        <taxon>Gunneridae</taxon>
        <taxon>Pentapetalae</taxon>
        <taxon>rosids</taxon>
        <taxon>fabids</taxon>
        <taxon>Rosales</taxon>
        <taxon>Cannabaceae</taxon>
        <taxon>Cannabis</taxon>
    </lineage>
</organism>
<accession>A0A7J6HLJ1</accession>
<comment type="caution">
    <text evidence="1">The sequence shown here is derived from an EMBL/GenBank/DDBJ whole genome shotgun (WGS) entry which is preliminary data.</text>
</comment>
<dbReference type="InterPro" id="IPR052592">
    <property type="entry name" value="LRR-RLK"/>
</dbReference>
<reference evidence="1 2" key="1">
    <citation type="journal article" date="2020" name="bioRxiv">
        <title>Sequence and annotation of 42 cannabis genomes reveals extensive copy number variation in cannabinoid synthesis and pathogen resistance genes.</title>
        <authorList>
            <person name="Mckernan K.J."/>
            <person name="Helbert Y."/>
            <person name="Kane L.T."/>
            <person name="Ebling H."/>
            <person name="Zhang L."/>
            <person name="Liu B."/>
            <person name="Eaton Z."/>
            <person name="Mclaughlin S."/>
            <person name="Kingan S."/>
            <person name="Baybayan P."/>
            <person name="Concepcion G."/>
            <person name="Jordan M."/>
            <person name="Riva A."/>
            <person name="Barbazuk W."/>
            <person name="Harkins T."/>
        </authorList>
    </citation>
    <scope>NUCLEOTIDE SEQUENCE [LARGE SCALE GENOMIC DNA]</scope>
    <source>
        <strain evidence="2">cv. Jamaican Lion 4</strain>
        <tissue evidence="1">Leaf</tissue>
    </source>
</reference>
<dbReference type="InterPro" id="IPR032675">
    <property type="entry name" value="LRR_dom_sf"/>
</dbReference>
<sequence length="170" mass="18754">MSSTSPDSFMNLSTSLTSLHLSKTHLQGKLPENVLTLPNLQQLDLSYNTNLNGSFPQYNWSSPLKVLNLTDTGVVIDPYLCRKFKYLQVISLSGSNFNSLTHLSLNNLIGEIPEICSNSTKNPFSCISSKHHLVGSPPLLLTSLDLSLNQLNGTIPSWIYSLPSLQHLDL</sequence>
<dbReference type="PANTHER" id="PTHR48054">
    <property type="entry name" value="RECEPTOR KINASE-LIKE PROTEIN XA21"/>
    <property type="match status" value="1"/>
</dbReference>
<dbReference type="PANTHER" id="PTHR48054:SF47">
    <property type="entry name" value="OS06G0179800 PROTEIN"/>
    <property type="match status" value="1"/>
</dbReference>
<dbReference type="SUPFAM" id="SSF52058">
    <property type="entry name" value="L domain-like"/>
    <property type="match status" value="1"/>
</dbReference>
<evidence type="ECO:0000313" key="1">
    <source>
        <dbReference type="EMBL" id="KAF4396053.1"/>
    </source>
</evidence>
<dbReference type="Pfam" id="PF00560">
    <property type="entry name" value="LRR_1"/>
    <property type="match status" value="2"/>
</dbReference>
<feature type="non-terminal residue" evidence="1">
    <location>
        <position position="1"/>
    </location>
</feature>